<comment type="caution">
    <text evidence="2">The sequence shown here is derived from an EMBL/GenBank/DDBJ whole genome shotgun (WGS) entry which is preliminary data.</text>
</comment>
<dbReference type="InterPro" id="IPR046295">
    <property type="entry name" value="DUF6332"/>
</dbReference>
<evidence type="ECO:0000256" key="1">
    <source>
        <dbReference type="SAM" id="Phobius"/>
    </source>
</evidence>
<evidence type="ECO:0000313" key="2">
    <source>
        <dbReference type="EMBL" id="TKA08793.1"/>
    </source>
</evidence>
<feature type="transmembrane region" description="Helical" evidence="1">
    <location>
        <begin position="12"/>
        <end position="40"/>
    </location>
</feature>
<gene>
    <name evidence="2" type="ORF">FCI23_25870</name>
</gene>
<evidence type="ECO:0000313" key="3">
    <source>
        <dbReference type="Proteomes" id="UP000305778"/>
    </source>
</evidence>
<dbReference type="EMBL" id="SUMC01000027">
    <property type="protein sequence ID" value="TKA08793.1"/>
    <property type="molecule type" value="Genomic_DNA"/>
</dbReference>
<dbReference type="AlphaFoldDB" id="A0A4U0SI75"/>
<sequence>MRQARSQAERDTVTVEIIYAGLTGAVFAGVAMIILSGPVLAGQVHGTARQGWFAAAAFVAAAVFCVRVVGVLRRFERHGRADQPSQPGRTRPDS</sequence>
<keyword evidence="1" id="KW-1133">Transmembrane helix</keyword>
<proteinExistence type="predicted"/>
<dbReference type="RefSeq" id="WP_136726336.1">
    <property type="nucleotide sequence ID" value="NZ_SUMC01000027.1"/>
</dbReference>
<name>A0A4U0SI75_9ACTN</name>
<keyword evidence="1" id="KW-0472">Membrane</keyword>
<reference evidence="2 3" key="1">
    <citation type="submission" date="2019-04" db="EMBL/GenBank/DDBJ databases">
        <title>Streptomyces oryziradicis sp. nov., a novel actinomycete isolated from rhizosphere soil of rice (Oryza sativa L.).</title>
        <authorList>
            <person name="Li C."/>
        </authorList>
    </citation>
    <scope>NUCLEOTIDE SEQUENCE [LARGE SCALE GENOMIC DNA]</scope>
    <source>
        <strain evidence="2 3">NEAU-C40</strain>
    </source>
</reference>
<dbReference type="Proteomes" id="UP000305778">
    <property type="component" value="Unassembled WGS sequence"/>
</dbReference>
<dbReference type="Pfam" id="PF19857">
    <property type="entry name" value="DUF6332"/>
    <property type="match status" value="1"/>
</dbReference>
<keyword evidence="1" id="KW-0812">Transmembrane</keyword>
<accession>A0A4U0SI75</accession>
<protein>
    <submittedName>
        <fullName evidence="2">Uncharacterized protein</fullName>
    </submittedName>
</protein>
<feature type="transmembrane region" description="Helical" evidence="1">
    <location>
        <begin position="52"/>
        <end position="72"/>
    </location>
</feature>
<keyword evidence="3" id="KW-1185">Reference proteome</keyword>
<dbReference type="OrthoDB" id="4334293at2"/>
<organism evidence="2 3">
    <name type="scientific">Actinacidiphila oryziradicis</name>
    <dbReference type="NCBI Taxonomy" id="2571141"/>
    <lineage>
        <taxon>Bacteria</taxon>
        <taxon>Bacillati</taxon>
        <taxon>Actinomycetota</taxon>
        <taxon>Actinomycetes</taxon>
        <taxon>Kitasatosporales</taxon>
        <taxon>Streptomycetaceae</taxon>
        <taxon>Actinacidiphila</taxon>
    </lineage>
</organism>